<evidence type="ECO:0008006" key="6">
    <source>
        <dbReference type="Google" id="ProtNLM"/>
    </source>
</evidence>
<dbReference type="InterPro" id="IPR024983">
    <property type="entry name" value="CHAT_dom"/>
</dbReference>
<keyword evidence="1" id="KW-0812">Transmembrane</keyword>
<dbReference type="Proteomes" id="UP001303889">
    <property type="component" value="Unassembled WGS sequence"/>
</dbReference>
<keyword evidence="5" id="KW-1185">Reference proteome</keyword>
<gene>
    <name evidence="4" type="ORF">C8A05DRAFT_36633</name>
</gene>
<evidence type="ECO:0000313" key="5">
    <source>
        <dbReference type="Proteomes" id="UP001303889"/>
    </source>
</evidence>
<proteinExistence type="predicted"/>
<dbReference type="Gene3D" id="3.40.50.300">
    <property type="entry name" value="P-loop containing nucleotide triphosphate hydrolases"/>
    <property type="match status" value="1"/>
</dbReference>
<comment type="caution">
    <text evidence="4">The sequence shown here is derived from an EMBL/GenBank/DDBJ whole genome shotgun (WGS) entry which is preliminary data.</text>
</comment>
<keyword evidence="1" id="KW-0472">Membrane</keyword>
<dbReference type="SUPFAM" id="SSF52540">
    <property type="entry name" value="P-loop containing nucleoside triphosphate hydrolases"/>
    <property type="match status" value="1"/>
</dbReference>
<feature type="domain" description="NACHT" evidence="2">
    <location>
        <begin position="434"/>
        <end position="584"/>
    </location>
</feature>
<evidence type="ECO:0000313" key="4">
    <source>
        <dbReference type="EMBL" id="KAK3899738.1"/>
    </source>
</evidence>
<reference evidence="4" key="2">
    <citation type="submission" date="2023-05" db="EMBL/GenBank/DDBJ databases">
        <authorList>
            <consortium name="Lawrence Berkeley National Laboratory"/>
            <person name="Steindorff A."/>
            <person name="Hensen N."/>
            <person name="Bonometti L."/>
            <person name="Westerberg I."/>
            <person name="Brannstrom I.O."/>
            <person name="Guillou S."/>
            <person name="Cros-Aarteil S."/>
            <person name="Calhoun S."/>
            <person name="Haridas S."/>
            <person name="Kuo A."/>
            <person name="Mondo S."/>
            <person name="Pangilinan J."/>
            <person name="Riley R."/>
            <person name="Labutti K."/>
            <person name="Andreopoulos B."/>
            <person name="Lipzen A."/>
            <person name="Chen C."/>
            <person name="Yanf M."/>
            <person name="Daum C."/>
            <person name="Ng V."/>
            <person name="Clum A."/>
            <person name="Ohm R."/>
            <person name="Martin F."/>
            <person name="Silar P."/>
            <person name="Natvig D."/>
            <person name="Lalanne C."/>
            <person name="Gautier V."/>
            <person name="Ament-Velasquez S.L."/>
            <person name="Kruys A."/>
            <person name="Hutchinson M.I."/>
            <person name="Powell A.J."/>
            <person name="Barry K."/>
            <person name="Miller A.N."/>
            <person name="Grigoriev I.V."/>
            <person name="Debuchy R."/>
            <person name="Gladieux P."/>
            <person name="Thoren M.H."/>
            <person name="Johannesson H."/>
        </authorList>
    </citation>
    <scope>NUCLEOTIDE SEQUENCE</scope>
    <source>
        <strain evidence="4">CBS 103.79</strain>
    </source>
</reference>
<accession>A0AAN6MGY3</accession>
<feature type="domain" description="CHAT" evidence="3">
    <location>
        <begin position="209"/>
        <end position="366"/>
    </location>
</feature>
<sequence>MPVVSIVDLGQQADPSAAADGTSRKSNRIFLVTNHTADHGSQHQWLEIPSMPLELMDEVRWYLEKFAVDSPLETKRADRVKKALKNVGRALVSSIDWASILGPQGRDDTLIISVQEQPRGFEPVVWELLEDPELWDEPFKGGVFVTRHVPKPAKAPTEATGSASLNILIVAARHGEEQDIPHRIVSKILHNKIRRQAGQLALPSSLKILRPPTWNEFNRELEAKGPGFYDIIHFDLHGEKMGDNRQGLAFVDVTQGKNRKDPGKFNLVKRMVSASDLASVLARYRVRRVVLNACRSAHYQDADDSIALGILKAGVEECVAMTFDVVSRAIEIFMSIFYDAILIKGLALDAAAAWARQALRLKPDRQSRYATSIPVYDYVVPVCYTHAFPRSSDAYRFKGRSLQFPRQPPFGDVVGREGDILSLETQLLASKKWLWLCGRPGVGKSALLRHVSTWWQETGLFTGFYLHDCRAATPQWDVEGFWRGVHDRLLPIAEYHGTDAVVEYLRQNNCLLILDNLPASVERTYTLFIAQILKKLNPRSTKVILAARSDKGWESLNDYFEPRREHLAGLGKIGSLQLLRTYMNKAIQDATEGAVNALGESSEDLHCFEQLALLLAGNPAAFRVVVAAFLYGKASTMKEFLTFLILGEPLMDTTATEQHLMTISHTEDIHCVEELLRIIQSLEVPPTGKYSVPVTILAPFWDLLPRSDLPVFLGAYSYQVNKDLPDDFRAAILAGLMGQEQTEIPGSSTLSPEVQSAVAALVDHPDSFAKSPELREKLAELRSNPPPPKPTGDERLQFLVKDGPDYADYLRGQPPVFNLFVAACARIVEPLEAAHFLSVSTKKPLGHSKTDYYSIHPLLPLLLRTSPVYHFYGTKCPGGIEMVHVKEAFIFYYAYRARTWPIERQYFEPQWRTVREELGLEFFNFVTAIAMHGDISKDLPNITMKNLLVSPMASVLHRGIGTEVSRFQLVHIAQEKALEFVLSQEKRVSASVGATPDPEKLQILMILRMHGAAIAGTRRAFAGAPTSEENKPFAALSWSLYQRMKQMGDDFVEDTFAKLDVTPASFRYLDRCYEVMADPTRASPEAMFNNETWKLRQDFMRESAATTGDTLYTTHKTWEDVPQHAITGGKLKLELLSTIEQANDAMARGQFGQAREIVDTAWKREVLKRNDDRHHKARLLELRAAICDRDGDRESGAEHRREATRLLEAPLGPRGSNMPALGPQVRQALVEGFFEGFMGDRVRVELPLRGPWASIYVWQLLTTPMDASELWVAIFLWQVTTAPSQEPWMAIFFWRPMASPWTNPGLWVSVAFWLVMEAVISWFNRSMEIDS</sequence>
<evidence type="ECO:0000259" key="3">
    <source>
        <dbReference type="Pfam" id="PF12770"/>
    </source>
</evidence>
<protein>
    <recommendedName>
        <fullName evidence="6">CHAT domain-containing protein</fullName>
    </recommendedName>
</protein>
<organism evidence="4 5">
    <name type="scientific">Staphylotrichum tortipilum</name>
    <dbReference type="NCBI Taxonomy" id="2831512"/>
    <lineage>
        <taxon>Eukaryota</taxon>
        <taxon>Fungi</taxon>
        <taxon>Dikarya</taxon>
        <taxon>Ascomycota</taxon>
        <taxon>Pezizomycotina</taxon>
        <taxon>Sordariomycetes</taxon>
        <taxon>Sordariomycetidae</taxon>
        <taxon>Sordariales</taxon>
        <taxon>Chaetomiaceae</taxon>
        <taxon>Staphylotrichum</taxon>
    </lineage>
</organism>
<name>A0AAN6MGY3_9PEZI</name>
<dbReference type="Pfam" id="PF05729">
    <property type="entry name" value="NACHT"/>
    <property type="match status" value="1"/>
</dbReference>
<feature type="transmembrane region" description="Helical" evidence="1">
    <location>
        <begin position="1305"/>
        <end position="1323"/>
    </location>
</feature>
<evidence type="ECO:0000259" key="2">
    <source>
        <dbReference type="Pfam" id="PF05729"/>
    </source>
</evidence>
<evidence type="ECO:0000256" key="1">
    <source>
        <dbReference type="SAM" id="Phobius"/>
    </source>
</evidence>
<dbReference type="InterPro" id="IPR007111">
    <property type="entry name" value="NACHT_NTPase"/>
</dbReference>
<keyword evidence="1" id="KW-1133">Transmembrane helix</keyword>
<reference evidence="4" key="1">
    <citation type="journal article" date="2023" name="Mol. Phylogenet. Evol.">
        <title>Genome-scale phylogeny and comparative genomics of the fungal order Sordariales.</title>
        <authorList>
            <person name="Hensen N."/>
            <person name="Bonometti L."/>
            <person name="Westerberg I."/>
            <person name="Brannstrom I.O."/>
            <person name="Guillou S."/>
            <person name="Cros-Aarteil S."/>
            <person name="Calhoun S."/>
            <person name="Haridas S."/>
            <person name="Kuo A."/>
            <person name="Mondo S."/>
            <person name="Pangilinan J."/>
            <person name="Riley R."/>
            <person name="LaButti K."/>
            <person name="Andreopoulos B."/>
            <person name="Lipzen A."/>
            <person name="Chen C."/>
            <person name="Yan M."/>
            <person name="Daum C."/>
            <person name="Ng V."/>
            <person name="Clum A."/>
            <person name="Steindorff A."/>
            <person name="Ohm R.A."/>
            <person name="Martin F."/>
            <person name="Silar P."/>
            <person name="Natvig D.O."/>
            <person name="Lalanne C."/>
            <person name="Gautier V."/>
            <person name="Ament-Velasquez S.L."/>
            <person name="Kruys A."/>
            <person name="Hutchinson M.I."/>
            <person name="Powell A.J."/>
            <person name="Barry K."/>
            <person name="Miller A.N."/>
            <person name="Grigoriev I.V."/>
            <person name="Debuchy R."/>
            <person name="Gladieux P."/>
            <person name="Hiltunen Thoren M."/>
            <person name="Johannesson H."/>
        </authorList>
    </citation>
    <scope>NUCLEOTIDE SEQUENCE</scope>
    <source>
        <strain evidence="4">CBS 103.79</strain>
    </source>
</reference>
<dbReference type="InterPro" id="IPR027417">
    <property type="entry name" value="P-loop_NTPase"/>
</dbReference>
<dbReference type="Pfam" id="PF12770">
    <property type="entry name" value="CHAT"/>
    <property type="match status" value="1"/>
</dbReference>
<dbReference type="EMBL" id="MU855747">
    <property type="protein sequence ID" value="KAK3899738.1"/>
    <property type="molecule type" value="Genomic_DNA"/>
</dbReference>